<comment type="caution">
    <text evidence="1">The sequence shown here is derived from an EMBL/GenBank/DDBJ whole genome shotgun (WGS) entry which is preliminary data.</text>
</comment>
<dbReference type="EMBL" id="AGNL01038991">
    <property type="protein sequence ID" value="EJK52905.1"/>
    <property type="molecule type" value="Genomic_DNA"/>
</dbReference>
<name>K0RI31_THAOC</name>
<proteinExistence type="predicted"/>
<feature type="non-terminal residue" evidence="1">
    <location>
        <position position="1"/>
    </location>
</feature>
<reference evidence="1 2" key="1">
    <citation type="journal article" date="2012" name="Genome Biol.">
        <title>Genome and low-iron response of an oceanic diatom adapted to chronic iron limitation.</title>
        <authorList>
            <person name="Lommer M."/>
            <person name="Specht M."/>
            <person name="Roy A.S."/>
            <person name="Kraemer L."/>
            <person name="Andreson R."/>
            <person name="Gutowska M.A."/>
            <person name="Wolf J."/>
            <person name="Bergner S.V."/>
            <person name="Schilhabel M.B."/>
            <person name="Klostermeier U.C."/>
            <person name="Beiko R.G."/>
            <person name="Rosenstiel P."/>
            <person name="Hippler M."/>
            <person name="Laroche J."/>
        </authorList>
    </citation>
    <scope>NUCLEOTIDE SEQUENCE [LARGE SCALE GENOMIC DNA]</scope>
    <source>
        <strain evidence="1 2">CCMP1005</strain>
    </source>
</reference>
<sequence>PTPFHFGHAGSSPTILSSGRTRRANASIIVNSTAMLGIIISPCPSKVPDKCRITAKWPQSPETHVPRSWYRHMHMNDLKLCNLHQSLCDRRAMLIDRMFDTSDK</sequence>
<organism evidence="1 2">
    <name type="scientific">Thalassiosira oceanica</name>
    <name type="common">Marine diatom</name>
    <dbReference type="NCBI Taxonomy" id="159749"/>
    <lineage>
        <taxon>Eukaryota</taxon>
        <taxon>Sar</taxon>
        <taxon>Stramenopiles</taxon>
        <taxon>Ochrophyta</taxon>
        <taxon>Bacillariophyta</taxon>
        <taxon>Coscinodiscophyceae</taxon>
        <taxon>Thalassiosirophycidae</taxon>
        <taxon>Thalassiosirales</taxon>
        <taxon>Thalassiosiraceae</taxon>
        <taxon>Thalassiosira</taxon>
    </lineage>
</organism>
<accession>K0RI31</accession>
<evidence type="ECO:0000313" key="2">
    <source>
        <dbReference type="Proteomes" id="UP000266841"/>
    </source>
</evidence>
<keyword evidence="2" id="KW-1185">Reference proteome</keyword>
<evidence type="ECO:0000313" key="1">
    <source>
        <dbReference type="EMBL" id="EJK52905.1"/>
    </source>
</evidence>
<gene>
    <name evidence="1" type="ORF">THAOC_27768</name>
</gene>
<protein>
    <submittedName>
        <fullName evidence="1">Uncharacterized protein</fullName>
    </submittedName>
</protein>
<dbReference type="AlphaFoldDB" id="K0RI31"/>
<dbReference type="Proteomes" id="UP000266841">
    <property type="component" value="Unassembled WGS sequence"/>
</dbReference>